<keyword evidence="1" id="KW-1133">Transmembrane helix</keyword>
<gene>
    <name evidence="3" type="ORF">HCJ95_23680</name>
</gene>
<sequence>MDTTAVALIVTVLVVQFASIGMQFSRSERRVARLEHKLDQIMAHLGLQDDDPRLQQVHELARTGRQIEAIKVYREVTGAGLKEAKDAVDRMVA</sequence>
<dbReference type="InterPro" id="IPR014719">
    <property type="entry name" value="Ribosomal_bL12_C/ClpS-like"/>
</dbReference>
<evidence type="ECO:0000313" key="3">
    <source>
        <dbReference type="EMBL" id="NJP17192.1"/>
    </source>
</evidence>
<feature type="transmembrane region" description="Helical" evidence="1">
    <location>
        <begin position="6"/>
        <end position="24"/>
    </location>
</feature>
<keyword evidence="1" id="KW-0812">Transmembrane</keyword>
<evidence type="ECO:0000259" key="2">
    <source>
        <dbReference type="Pfam" id="PF00542"/>
    </source>
</evidence>
<dbReference type="RefSeq" id="WP_125499674.1">
    <property type="nucleotide sequence ID" value="NZ_BMVZ01000006.1"/>
</dbReference>
<accession>A0ABX0YX26</accession>
<evidence type="ECO:0000313" key="4">
    <source>
        <dbReference type="Proteomes" id="UP000635996"/>
    </source>
</evidence>
<dbReference type="Proteomes" id="UP000635996">
    <property type="component" value="Unassembled WGS sequence"/>
</dbReference>
<reference evidence="3 4" key="1">
    <citation type="submission" date="2020-03" db="EMBL/GenBank/DDBJ databases">
        <title>WGS of actinomycetes isolated from Thailand.</title>
        <authorList>
            <person name="Thawai C."/>
        </authorList>
    </citation>
    <scope>NUCLEOTIDE SEQUENCE [LARGE SCALE GENOMIC DNA]</scope>
    <source>
        <strain evidence="3 4">NBRC 13905</strain>
    </source>
</reference>
<keyword evidence="1" id="KW-0472">Membrane</keyword>
<dbReference type="EMBL" id="JAATEL010000035">
    <property type="protein sequence ID" value="NJP17192.1"/>
    <property type="molecule type" value="Genomic_DNA"/>
</dbReference>
<protein>
    <recommendedName>
        <fullName evidence="2">Large ribosomal subunit protein bL12 C-terminal domain-containing protein</fullName>
    </recommendedName>
</protein>
<evidence type="ECO:0000256" key="1">
    <source>
        <dbReference type="SAM" id="Phobius"/>
    </source>
</evidence>
<dbReference type="InterPro" id="IPR013823">
    <property type="entry name" value="Ribosomal_bL12_C"/>
</dbReference>
<proteinExistence type="predicted"/>
<organism evidence="3 4">
    <name type="scientific">Streptomyces thermoviolaceus subsp. thermoviolaceus</name>
    <dbReference type="NCBI Taxonomy" id="66860"/>
    <lineage>
        <taxon>Bacteria</taxon>
        <taxon>Bacillati</taxon>
        <taxon>Actinomycetota</taxon>
        <taxon>Actinomycetes</taxon>
        <taxon>Kitasatosporales</taxon>
        <taxon>Streptomycetaceae</taxon>
        <taxon>Streptomyces</taxon>
    </lineage>
</organism>
<feature type="domain" description="Large ribosomal subunit protein bL12 C-terminal" evidence="2">
    <location>
        <begin position="65"/>
        <end position="90"/>
    </location>
</feature>
<dbReference type="Gene3D" id="3.30.1390.10">
    <property type="match status" value="1"/>
</dbReference>
<name>A0ABX0YX26_STRTL</name>
<dbReference type="Pfam" id="PF00542">
    <property type="entry name" value="Ribosomal_L12"/>
    <property type="match status" value="1"/>
</dbReference>
<keyword evidence="4" id="KW-1185">Reference proteome</keyword>
<dbReference type="SUPFAM" id="SSF54736">
    <property type="entry name" value="ClpS-like"/>
    <property type="match status" value="1"/>
</dbReference>
<comment type="caution">
    <text evidence="3">The sequence shown here is derived from an EMBL/GenBank/DDBJ whole genome shotgun (WGS) entry which is preliminary data.</text>
</comment>